<evidence type="ECO:0000313" key="7">
    <source>
        <dbReference type="EMBL" id="MBB6094070.1"/>
    </source>
</evidence>
<dbReference type="PIRSF" id="PIRSF002211">
    <property type="entry name" value="Ribosomal_L30_bac-type"/>
    <property type="match status" value="1"/>
</dbReference>
<organism evidence="7 8">
    <name type="scientific">Povalibacter uvarum</name>
    <dbReference type="NCBI Taxonomy" id="732238"/>
    <lineage>
        <taxon>Bacteria</taxon>
        <taxon>Pseudomonadati</taxon>
        <taxon>Pseudomonadota</taxon>
        <taxon>Gammaproteobacteria</taxon>
        <taxon>Steroidobacterales</taxon>
        <taxon>Steroidobacteraceae</taxon>
        <taxon>Povalibacter</taxon>
    </lineage>
</organism>
<dbReference type="InterPro" id="IPR036919">
    <property type="entry name" value="Ribo_uL30_ferredoxin-like_sf"/>
</dbReference>
<keyword evidence="3 5" id="KW-0689">Ribosomal protein</keyword>
<dbReference type="HAMAP" id="MF_01371_B">
    <property type="entry name" value="Ribosomal_uL30_B"/>
    <property type="match status" value="1"/>
</dbReference>
<keyword evidence="4 5" id="KW-0687">Ribonucleoprotein</keyword>
<dbReference type="Pfam" id="PF00327">
    <property type="entry name" value="Ribosomal_L30"/>
    <property type="match status" value="1"/>
</dbReference>
<dbReference type="GO" id="GO:0003735">
    <property type="term" value="F:structural constituent of ribosome"/>
    <property type="evidence" value="ECO:0007669"/>
    <property type="project" value="InterPro"/>
</dbReference>
<accession>A0A841HP98</accession>
<dbReference type="SUPFAM" id="SSF55129">
    <property type="entry name" value="Ribosomal protein L30p/L7e"/>
    <property type="match status" value="1"/>
</dbReference>
<dbReference type="InterPro" id="IPR016082">
    <property type="entry name" value="Ribosomal_uL30_ferredoxin-like"/>
</dbReference>
<sequence length="65" mass="7012">MANAKPKSLKVTLVKSVFGQLKSHRATVRGLGLRKIRDSAVVADTPEIRGMLRASGHMLKVEEAG</sequence>
<dbReference type="GO" id="GO:0006412">
    <property type="term" value="P:translation"/>
    <property type="evidence" value="ECO:0007669"/>
    <property type="project" value="UniProtKB-UniRule"/>
</dbReference>
<dbReference type="Proteomes" id="UP000588068">
    <property type="component" value="Unassembled WGS sequence"/>
</dbReference>
<proteinExistence type="inferred from homology"/>
<dbReference type="InterPro" id="IPR005996">
    <property type="entry name" value="Ribosomal_uL30_bac-type"/>
</dbReference>
<evidence type="ECO:0000256" key="3">
    <source>
        <dbReference type="ARBA" id="ARBA00022980"/>
    </source>
</evidence>
<evidence type="ECO:0000256" key="4">
    <source>
        <dbReference type="ARBA" id="ARBA00023274"/>
    </source>
</evidence>
<keyword evidence="8" id="KW-1185">Reference proteome</keyword>
<name>A0A841HP98_9GAMM</name>
<evidence type="ECO:0000259" key="6">
    <source>
        <dbReference type="Pfam" id="PF00327"/>
    </source>
</evidence>
<dbReference type="RefSeq" id="WP_184333013.1">
    <property type="nucleotide sequence ID" value="NZ_JACHHZ010000003.1"/>
</dbReference>
<evidence type="ECO:0000256" key="5">
    <source>
        <dbReference type="HAMAP-Rule" id="MF_01371"/>
    </source>
</evidence>
<dbReference type="PANTHER" id="PTHR15892:SF2">
    <property type="entry name" value="LARGE RIBOSOMAL SUBUNIT PROTEIN UL30M"/>
    <property type="match status" value="1"/>
</dbReference>
<comment type="subunit">
    <text evidence="2 5">Part of the 50S ribosomal subunit.</text>
</comment>
<dbReference type="PANTHER" id="PTHR15892">
    <property type="entry name" value="MITOCHONDRIAL RIBOSOMAL PROTEIN L30"/>
    <property type="match status" value="1"/>
</dbReference>
<comment type="caution">
    <text evidence="7">The sequence shown here is derived from an EMBL/GenBank/DDBJ whole genome shotgun (WGS) entry which is preliminary data.</text>
</comment>
<evidence type="ECO:0000313" key="8">
    <source>
        <dbReference type="Proteomes" id="UP000588068"/>
    </source>
</evidence>
<dbReference type="GO" id="GO:0022625">
    <property type="term" value="C:cytosolic large ribosomal subunit"/>
    <property type="evidence" value="ECO:0007669"/>
    <property type="project" value="TreeGrafter"/>
</dbReference>
<gene>
    <name evidence="5" type="primary">rpmD</name>
    <name evidence="7" type="ORF">HNQ60_002951</name>
</gene>
<protein>
    <recommendedName>
        <fullName evidence="5">Large ribosomal subunit protein uL30</fullName>
    </recommendedName>
</protein>
<dbReference type="NCBIfam" id="TIGR01308">
    <property type="entry name" value="rpmD_bact"/>
    <property type="match status" value="1"/>
</dbReference>
<dbReference type="Gene3D" id="3.30.1390.20">
    <property type="entry name" value="Ribosomal protein L30, ferredoxin-like fold domain"/>
    <property type="match status" value="1"/>
</dbReference>
<evidence type="ECO:0000256" key="2">
    <source>
        <dbReference type="ARBA" id="ARBA00011838"/>
    </source>
</evidence>
<reference evidence="7 8" key="1">
    <citation type="submission" date="2020-08" db="EMBL/GenBank/DDBJ databases">
        <title>Genomic Encyclopedia of Type Strains, Phase IV (KMG-IV): sequencing the most valuable type-strain genomes for metagenomic binning, comparative biology and taxonomic classification.</title>
        <authorList>
            <person name="Goeker M."/>
        </authorList>
    </citation>
    <scope>NUCLEOTIDE SEQUENCE [LARGE SCALE GENOMIC DNA]</scope>
    <source>
        <strain evidence="7 8">DSM 26723</strain>
    </source>
</reference>
<evidence type="ECO:0000256" key="1">
    <source>
        <dbReference type="ARBA" id="ARBA00007594"/>
    </source>
</evidence>
<dbReference type="AlphaFoldDB" id="A0A841HP98"/>
<comment type="similarity">
    <text evidence="1 5">Belongs to the universal ribosomal protein uL30 family.</text>
</comment>
<feature type="domain" description="Large ribosomal subunit protein uL30-like ferredoxin-like fold" evidence="6">
    <location>
        <begin position="9"/>
        <end position="57"/>
    </location>
</feature>
<dbReference type="CDD" id="cd01658">
    <property type="entry name" value="Ribosomal_L30"/>
    <property type="match status" value="1"/>
</dbReference>
<dbReference type="EMBL" id="JACHHZ010000003">
    <property type="protein sequence ID" value="MBB6094070.1"/>
    <property type="molecule type" value="Genomic_DNA"/>
</dbReference>